<dbReference type="CDD" id="cd00093">
    <property type="entry name" value="HTH_XRE"/>
    <property type="match status" value="1"/>
</dbReference>
<dbReference type="SUPFAM" id="SSF47413">
    <property type="entry name" value="lambda repressor-like DNA-binding domains"/>
    <property type="match status" value="1"/>
</dbReference>
<dbReference type="InterPro" id="IPR001387">
    <property type="entry name" value="Cro/C1-type_HTH"/>
</dbReference>
<dbReference type="EMBL" id="CP126980">
    <property type="protein sequence ID" value="WIM96408.1"/>
    <property type="molecule type" value="Genomic_DNA"/>
</dbReference>
<keyword evidence="3" id="KW-1185">Reference proteome</keyword>
<feature type="domain" description="HTH cro/C1-type" evidence="1">
    <location>
        <begin position="28"/>
        <end position="76"/>
    </location>
</feature>
<evidence type="ECO:0000313" key="2">
    <source>
        <dbReference type="EMBL" id="WIM96408.1"/>
    </source>
</evidence>
<dbReference type="PANTHER" id="PTHR35010:SF2">
    <property type="entry name" value="BLL4672 PROTEIN"/>
    <property type="match status" value="1"/>
</dbReference>
<dbReference type="InterPro" id="IPR041413">
    <property type="entry name" value="MLTR_LBD"/>
</dbReference>
<gene>
    <name evidence="2" type="ORF">ACTOB_008600</name>
</gene>
<dbReference type="InterPro" id="IPR010982">
    <property type="entry name" value="Lambda_DNA-bd_dom_sf"/>
</dbReference>
<dbReference type="Gene3D" id="1.10.260.40">
    <property type="entry name" value="lambda repressor-like DNA-binding domains"/>
    <property type="match status" value="1"/>
</dbReference>
<sequence length="273" mass="30659">MKRDELADFLRHRRAALTPAHHTGRRTRGLRREDVAERAYISIDYYTRLEQRRGPRPSPEVASALSRALDLTIDERDHLFHLIGHNPPQQTADLDRVDPGLRRVLHALDGNPAMVMSNLAHTLLQNPLALELFGDQTHYTGLARSGYFRWFMTPEERAIYPADIHAAQSATYAAAVRAAADLEPDPAEAEQMIAALLTGSAEFRGLWDNHEVRLCRQETTSLSHPAAGRVDLDCEVVFSHDRRQRLLVFTARNGVDLRPLVTPERLTGLSPGA</sequence>
<dbReference type="Proteomes" id="UP001240150">
    <property type="component" value="Chromosome"/>
</dbReference>
<protein>
    <submittedName>
        <fullName evidence="2">Helix-turn-helix transcriptional regulator</fullName>
    </submittedName>
</protein>
<dbReference type="PROSITE" id="PS50943">
    <property type="entry name" value="HTH_CROC1"/>
    <property type="match status" value="1"/>
</dbReference>
<dbReference type="Pfam" id="PF17765">
    <property type="entry name" value="MLTR_LBD"/>
    <property type="match status" value="1"/>
</dbReference>
<name>A0ABY8WH75_9ACTN</name>
<dbReference type="RefSeq" id="WP_284917690.1">
    <property type="nucleotide sequence ID" value="NZ_CP126980.1"/>
</dbReference>
<organism evidence="2 3">
    <name type="scientific">Actinoplanes oblitus</name>
    <dbReference type="NCBI Taxonomy" id="3040509"/>
    <lineage>
        <taxon>Bacteria</taxon>
        <taxon>Bacillati</taxon>
        <taxon>Actinomycetota</taxon>
        <taxon>Actinomycetes</taxon>
        <taxon>Micromonosporales</taxon>
        <taxon>Micromonosporaceae</taxon>
        <taxon>Actinoplanes</taxon>
    </lineage>
</organism>
<dbReference type="SMART" id="SM00530">
    <property type="entry name" value="HTH_XRE"/>
    <property type="match status" value="1"/>
</dbReference>
<evidence type="ECO:0000259" key="1">
    <source>
        <dbReference type="PROSITE" id="PS50943"/>
    </source>
</evidence>
<evidence type="ECO:0000313" key="3">
    <source>
        <dbReference type="Proteomes" id="UP001240150"/>
    </source>
</evidence>
<dbReference type="Pfam" id="PF13560">
    <property type="entry name" value="HTH_31"/>
    <property type="match status" value="1"/>
</dbReference>
<accession>A0ABY8WH75</accession>
<dbReference type="PANTHER" id="PTHR35010">
    <property type="entry name" value="BLL4672 PROTEIN-RELATED"/>
    <property type="match status" value="1"/>
</dbReference>
<proteinExistence type="predicted"/>
<reference evidence="2 3" key="1">
    <citation type="submission" date="2023-06" db="EMBL/GenBank/DDBJ databases">
        <authorList>
            <person name="Yushchuk O."/>
            <person name="Binda E."/>
            <person name="Ruckert-Reed C."/>
            <person name="Fedorenko V."/>
            <person name="Kalinowski J."/>
            <person name="Marinelli F."/>
        </authorList>
    </citation>
    <scope>NUCLEOTIDE SEQUENCE [LARGE SCALE GENOMIC DNA]</scope>
    <source>
        <strain evidence="2 3">NRRL 3884</strain>
    </source>
</reference>
<dbReference type="Gene3D" id="3.30.450.180">
    <property type="match status" value="1"/>
</dbReference>